<dbReference type="SUPFAM" id="SSF56112">
    <property type="entry name" value="Protein kinase-like (PK-like)"/>
    <property type="match status" value="1"/>
</dbReference>
<evidence type="ECO:0000313" key="2">
    <source>
        <dbReference type="EMBL" id="MFC0628357.1"/>
    </source>
</evidence>
<organism evidence="2 3">
    <name type="scientific">Kribbella deserti</name>
    <dbReference type="NCBI Taxonomy" id="1926257"/>
    <lineage>
        <taxon>Bacteria</taxon>
        <taxon>Bacillati</taxon>
        <taxon>Actinomycetota</taxon>
        <taxon>Actinomycetes</taxon>
        <taxon>Propionibacteriales</taxon>
        <taxon>Kribbellaceae</taxon>
        <taxon>Kribbella</taxon>
    </lineage>
</organism>
<dbReference type="Pfam" id="PF01636">
    <property type="entry name" value="APH"/>
    <property type="match status" value="2"/>
</dbReference>
<reference evidence="2 3" key="1">
    <citation type="submission" date="2024-09" db="EMBL/GenBank/DDBJ databases">
        <authorList>
            <person name="Sun Q."/>
            <person name="Mori K."/>
        </authorList>
    </citation>
    <scope>NUCLEOTIDE SEQUENCE [LARGE SCALE GENOMIC DNA]</scope>
    <source>
        <strain evidence="2 3">CGMCC 1.15906</strain>
    </source>
</reference>
<accession>A0ABV6QXM6</accession>
<protein>
    <submittedName>
        <fullName evidence="2">Phosphotransferase</fullName>
    </submittedName>
</protein>
<dbReference type="RefSeq" id="WP_380054494.1">
    <property type="nucleotide sequence ID" value="NZ_JBHLTC010000039.1"/>
</dbReference>
<proteinExistence type="predicted"/>
<gene>
    <name evidence="2" type="ORF">ACFFGN_30080</name>
</gene>
<dbReference type="InterPro" id="IPR002575">
    <property type="entry name" value="Aminoglycoside_PTrfase"/>
</dbReference>
<dbReference type="EMBL" id="JBHLTC010000039">
    <property type="protein sequence ID" value="MFC0628357.1"/>
    <property type="molecule type" value="Genomic_DNA"/>
</dbReference>
<feature type="domain" description="Aminoglycoside phosphotransferase" evidence="1">
    <location>
        <begin position="109"/>
        <end position="152"/>
    </location>
</feature>
<keyword evidence="3" id="KW-1185">Reference proteome</keyword>
<name>A0ABV6QXM6_9ACTN</name>
<sequence>MPADAEPFASGRDADVYAVGADRVLRRYRAGGDVAPEAELMRYAAAHGYPVPEVFVADGPDLLMQRLDGPTLLQAALSGRLGSREVGELLAELQNRLHALPVPSGRPGLSLVHGDFHPENVILTGAGPMVIDWRNAAERSPGFDIATTAIILGQVHFDPAYSAVSALVRDCLTSYLEAAPDPTPELPAALAARAADPAVGPVERDRLEAVEAFIRNR</sequence>
<comment type="caution">
    <text evidence="2">The sequence shown here is derived from an EMBL/GenBank/DDBJ whole genome shotgun (WGS) entry which is preliminary data.</text>
</comment>
<dbReference type="Gene3D" id="3.90.1200.10">
    <property type="match status" value="1"/>
</dbReference>
<dbReference type="Proteomes" id="UP001589890">
    <property type="component" value="Unassembled WGS sequence"/>
</dbReference>
<evidence type="ECO:0000313" key="3">
    <source>
        <dbReference type="Proteomes" id="UP001589890"/>
    </source>
</evidence>
<feature type="domain" description="Aminoglycoside phosphotransferase" evidence="1">
    <location>
        <begin position="5"/>
        <end position="106"/>
    </location>
</feature>
<dbReference type="InterPro" id="IPR011009">
    <property type="entry name" value="Kinase-like_dom_sf"/>
</dbReference>
<evidence type="ECO:0000259" key="1">
    <source>
        <dbReference type="Pfam" id="PF01636"/>
    </source>
</evidence>